<evidence type="ECO:0000256" key="5">
    <source>
        <dbReference type="ARBA" id="ARBA00023136"/>
    </source>
</evidence>
<feature type="transmembrane region" description="Helical" evidence="6">
    <location>
        <begin position="243"/>
        <end position="261"/>
    </location>
</feature>
<keyword evidence="5 6" id="KW-0472">Membrane</keyword>
<comment type="similarity">
    <text evidence="2">Belongs to the oxidase-dependent Fe transporter (OFeT) (TC 9.A.10.1) family.</text>
</comment>
<dbReference type="NCBIfam" id="NF041756">
    <property type="entry name" value="EfeU"/>
    <property type="match status" value="1"/>
</dbReference>
<evidence type="ECO:0000313" key="7">
    <source>
        <dbReference type="EMBL" id="KGA13215.1"/>
    </source>
</evidence>
<feature type="transmembrane region" description="Helical" evidence="6">
    <location>
        <begin position="34"/>
        <end position="58"/>
    </location>
</feature>
<dbReference type="PANTHER" id="PTHR31632">
    <property type="entry name" value="IRON TRANSPORTER FTH1"/>
    <property type="match status" value="1"/>
</dbReference>
<dbReference type="EMBL" id="JNSK01000178">
    <property type="protein sequence ID" value="KGA13215.1"/>
    <property type="molecule type" value="Genomic_DNA"/>
</dbReference>
<feature type="transmembrane region" description="Helical" evidence="6">
    <location>
        <begin position="70"/>
        <end position="89"/>
    </location>
</feature>
<dbReference type="Pfam" id="PF03239">
    <property type="entry name" value="FTR1"/>
    <property type="match status" value="1"/>
</dbReference>
<evidence type="ECO:0000256" key="1">
    <source>
        <dbReference type="ARBA" id="ARBA00004141"/>
    </source>
</evidence>
<keyword evidence="3 6" id="KW-0812">Transmembrane</keyword>
<feature type="transmembrane region" description="Helical" evidence="6">
    <location>
        <begin position="145"/>
        <end position="166"/>
    </location>
</feature>
<evidence type="ECO:0008006" key="8">
    <source>
        <dbReference type="Google" id="ProtNLM"/>
    </source>
</evidence>
<gene>
    <name evidence="7" type="ORF">GM50_22830</name>
</gene>
<comment type="subcellular location">
    <subcellularLocation>
        <location evidence="1">Membrane</location>
        <topology evidence="1">Multi-pass membrane protein</topology>
    </subcellularLocation>
</comment>
<reference evidence="7" key="1">
    <citation type="submission" date="2014-05" db="EMBL/GenBank/DDBJ databases">
        <title>Key roles for freshwater Actinobacteria revealed by deep metagenomic sequencing.</title>
        <authorList>
            <person name="Ghai R."/>
            <person name="Mizuno C.M."/>
            <person name="Picazo A."/>
            <person name="Camacho A."/>
            <person name="Rodriguez-Valera F."/>
        </authorList>
    </citation>
    <scope>NUCLEOTIDE SEQUENCE</scope>
</reference>
<proteinExistence type="inferred from homology"/>
<protein>
    <recommendedName>
        <fullName evidence="8">Iron transporter</fullName>
    </recommendedName>
</protein>
<evidence type="ECO:0000256" key="6">
    <source>
        <dbReference type="SAM" id="Phobius"/>
    </source>
</evidence>
<dbReference type="PANTHER" id="PTHR31632:SF2">
    <property type="entry name" value="PLASMA MEMBRANE IRON PERMEASE"/>
    <property type="match status" value="1"/>
</dbReference>
<dbReference type="AlphaFoldDB" id="A0A094PN93"/>
<comment type="caution">
    <text evidence="7">The sequence shown here is derived from an EMBL/GenBank/DDBJ whole genome shotgun (WGS) entry which is preliminary data.</text>
</comment>
<name>A0A094PN93_9ZZZZ</name>
<evidence type="ECO:0000256" key="3">
    <source>
        <dbReference type="ARBA" id="ARBA00022692"/>
    </source>
</evidence>
<organism evidence="7">
    <name type="scientific">freshwater metagenome</name>
    <dbReference type="NCBI Taxonomy" id="449393"/>
    <lineage>
        <taxon>unclassified sequences</taxon>
        <taxon>metagenomes</taxon>
        <taxon>ecological metagenomes</taxon>
    </lineage>
</organism>
<accession>A0A094PN93</accession>
<keyword evidence="4 6" id="KW-1133">Transmembrane helix</keyword>
<sequence length="283" mass="30034">MLSTFIIALREGLEAALIVGILVAYLVKTGRKALLAPLWTGVALAILASLGTGAFLTITSTELSERGEEFFAGTTSFVAVALVTWMVFWMKRTARHLKGHLEGQLSTAILGGPIALAGAAFFAVVREGLETSLFIYANFKTVSSTPSATVGLLLGLSLAVALGYLIYRSSIKINLGKFFTYTGVALVVVAAGVLSYGIHEYQELGWLPGPDAFVWDVTPWIAKESLLGGVLAGTIGFDTTTSWLQLAAWSLYLGVVLYLYLKPAAPKKPKGNVSDKTTPVVAA</sequence>
<evidence type="ECO:0000256" key="4">
    <source>
        <dbReference type="ARBA" id="ARBA00022989"/>
    </source>
</evidence>
<feature type="transmembrane region" description="Helical" evidence="6">
    <location>
        <begin position="101"/>
        <end position="125"/>
    </location>
</feature>
<feature type="transmembrane region" description="Helical" evidence="6">
    <location>
        <begin position="178"/>
        <end position="198"/>
    </location>
</feature>
<dbReference type="GO" id="GO:0033573">
    <property type="term" value="C:high-affinity iron permease complex"/>
    <property type="evidence" value="ECO:0007669"/>
    <property type="project" value="InterPro"/>
</dbReference>
<evidence type="ECO:0000256" key="2">
    <source>
        <dbReference type="ARBA" id="ARBA00008333"/>
    </source>
</evidence>
<dbReference type="InterPro" id="IPR004923">
    <property type="entry name" value="FTR1/Fip1/EfeU"/>
</dbReference>
<dbReference type="GO" id="GO:0015093">
    <property type="term" value="F:ferrous iron transmembrane transporter activity"/>
    <property type="evidence" value="ECO:0007669"/>
    <property type="project" value="TreeGrafter"/>
</dbReference>
<feature type="transmembrane region" description="Helical" evidence="6">
    <location>
        <begin position="6"/>
        <end position="27"/>
    </location>
</feature>